<evidence type="ECO:0000259" key="11">
    <source>
        <dbReference type="Pfam" id="PF08546"/>
    </source>
</evidence>
<evidence type="ECO:0000256" key="1">
    <source>
        <dbReference type="ARBA" id="ARBA00004994"/>
    </source>
</evidence>
<dbReference type="EC" id="1.1.1.169" evidence="3 9"/>
<evidence type="ECO:0000256" key="6">
    <source>
        <dbReference type="ARBA" id="ARBA00023002"/>
    </source>
</evidence>
<evidence type="ECO:0000256" key="2">
    <source>
        <dbReference type="ARBA" id="ARBA00007870"/>
    </source>
</evidence>
<keyword evidence="6 9" id="KW-0560">Oxidoreductase</keyword>
<name>A0A1M5JJZ8_9FLAO</name>
<evidence type="ECO:0000256" key="3">
    <source>
        <dbReference type="ARBA" id="ARBA00013014"/>
    </source>
</evidence>
<keyword evidence="9" id="KW-0566">Pantothenate biosynthesis</keyword>
<evidence type="ECO:0000259" key="10">
    <source>
        <dbReference type="Pfam" id="PF02558"/>
    </source>
</evidence>
<sequence length="307" mass="34171">MKTRIGIVGIGGVGGYFGGLLAKEFYKSDVVEVVFIARGEMQKAIENNGLKIITDTGDTVVFPHLVSNDPHTIGKLDFIICCTKTYDLEESLLSIKNCITKNTVFLPLYNGVDAPERINTLFPENEVLQGCAYIVSMIASTGIIKKIGAYEKLFFGSTMAPIATLNKIHSIFKTAGIESYLVENIEETVWEKFVFISALASATCYLDQNIGEILSKKENRLFYFDLLNEITMLAAVKGLNLPQDIVFQSIQKLEKSPHDATSSMHRDLLAGRKIEIESLTAFVVNEGEKYELEMPTYLKVLDKLMLL</sequence>
<evidence type="ECO:0000313" key="13">
    <source>
        <dbReference type="Proteomes" id="UP000184036"/>
    </source>
</evidence>
<evidence type="ECO:0000256" key="7">
    <source>
        <dbReference type="ARBA" id="ARBA00032024"/>
    </source>
</evidence>
<gene>
    <name evidence="12" type="ORF">SAMN05444396_11154</name>
</gene>
<dbReference type="InterPro" id="IPR003710">
    <property type="entry name" value="ApbA"/>
</dbReference>
<dbReference type="STRING" id="271157.SAMN05444396_11154"/>
<dbReference type="InterPro" id="IPR036291">
    <property type="entry name" value="NAD(P)-bd_dom_sf"/>
</dbReference>
<dbReference type="Gene3D" id="1.10.1040.10">
    <property type="entry name" value="N-(1-d-carboxylethyl)-l-norvaline Dehydrogenase, domain 2"/>
    <property type="match status" value="1"/>
</dbReference>
<evidence type="ECO:0000256" key="9">
    <source>
        <dbReference type="RuleBase" id="RU362068"/>
    </source>
</evidence>
<dbReference type="Proteomes" id="UP000184036">
    <property type="component" value="Unassembled WGS sequence"/>
</dbReference>
<dbReference type="PANTHER" id="PTHR21708">
    <property type="entry name" value="PROBABLE 2-DEHYDROPANTOATE 2-REDUCTASE"/>
    <property type="match status" value="1"/>
</dbReference>
<keyword evidence="5 9" id="KW-0521">NADP</keyword>
<dbReference type="InterPro" id="IPR051402">
    <property type="entry name" value="KPR-Related"/>
</dbReference>
<evidence type="ECO:0000313" key="12">
    <source>
        <dbReference type="EMBL" id="SHG40851.1"/>
    </source>
</evidence>
<comment type="similarity">
    <text evidence="2 9">Belongs to the ketopantoate reductase family.</text>
</comment>
<feature type="domain" description="Ketopantoate reductase C-terminal" evidence="11">
    <location>
        <begin position="184"/>
        <end position="302"/>
    </location>
</feature>
<dbReference type="SUPFAM" id="SSF48179">
    <property type="entry name" value="6-phosphogluconate dehydrogenase C-terminal domain-like"/>
    <property type="match status" value="1"/>
</dbReference>
<dbReference type="Gene3D" id="3.40.50.720">
    <property type="entry name" value="NAD(P)-binding Rossmann-like Domain"/>
    <property type="match status" value="1"/>
</dbReference>
<dbReference type="InterPro" id="IPR013328">
    <property type="entry name" value="6PGD_dom2"/>
</dbReference>
<organism evidence="12 13">
    <name type="scientific">Flavobacterium segetis</name>
    <dbReference type="NCBI Taxonomy" id="271157"/>
    <lineage>
        <taxon>Bacteria</taxon>
        <taxon>Pseudomonadati</taxon>
        <taxon>Bacteroidota</taxon>
        <taxon>Flavobacteriia</taxon>
        <taxon>Flavobacteriales</taxon>
        <taxon>Flavobacteriaceae</taxon>
        <taxon>Flavobacterium</taxon>
    </lineage>
</organism>
<evidence type="ECO:0000256" key="8">
    <source>
        <dbReference type="ARBA" id="ARBA00048793"/>
    </source>
</evidence>
<feature type="domain" description="Ketopantoate reductase N-terminal" evidence="10">
    <location>
        <begin position="5"/>
        <end position="156"/>
    </location>
</feature>
<comment type="pathway">
    <text evidence="1 9">Cofactor biosynthesis; (R)-pantothenate biosynthesis; (R)-pantoate from 3-methyl-2-oxobutanoate: step 2/2.</text>
</comment>
<dbReference type="InterPro" id="IPR013752">
    <property type="entry name" value="KPA_reductase"/>
</dbReference>
<dbReference type="Pfam" id="PF08546">
    <property type="entry name" value="ApbA_C"/>
    <property type="match status" value="1"/>
</dbReference>
<dbReference type="SUPFAM" id="SSF51735">
    <property type="entry name" value="NAD(P)-binding Rossmann-fold domains"/>
    <property type="match status" value="1"/>
</dbReference>
<protein>
    <recommendedName>
        <fullName evidence="4 9">2-dehydropantoate 2-reductase</fullName>
        <ecNumber evidence="3 9">1.1.1.169</ecNumber>
    </recommendedName>
    <alternativeName>
        <fullName evidence="7 9">Ketopantoate reductase</fullName>
    </alternativeName>
</protein>
<reference evidence="13" key="1">
    <citation type="submission" date="2016-11" db="EMBL/GenBank/DDBJ databases">
        <authorList>
            <person name="Varghese N."/>
            <person name="Submissions S."/>
        </authorList>
    </citation>
    <scope>NUCLEOTIDE SEQUENCE [LARGE SCALE GENOMIC DNA]</scope>
    <source>
        <strain evidence="13">DSM 19741</strain>
    </source>
</reference>
<comment type="catalytic activity">
    <reaction evidence="8 9">
        <text>(R)-pantoate + NADP(+) = 2-dehydropantoate + NADPH + H(+)</text>
        <dbReference type="Rhea" id="RHEA:16233"/>
        <dbReference type="ChEBI" id="CHEBI:11561"/>
        <dbReference type="ChEBI" id="CHEBI:15378"/>
        <dbReference type="ChEBI" id="CHEBI:15980"/>
        <dbReference type="ChEBI" id="CHEBI:57783"/>
        <dbReference type="ChEBI" id="CHEBI:58349"/>
        <dbReference type="EC" id="1.1.1.169"/>
    </reaction>
</comment>
<keyword evidence="13" id="KW-1185">Reference proteome</keyword>
<dbReference type="InterPro" id="IPR008927">
    <property type="entry name" value="6-PGluconate_DH-like_C_sf"/>
</dbReference>
<dbReference type="GO" id="GO:0005737">
    <property type="term" value="C:cytoplasm"/>
    <property type="evidence" value="ECO:0007669"/>
    <property type="project" value="TreeGrafter"/>
</dbReference>
<proteinExistence type="inferred from homology"/>
<dbReference type="UniPathway" id="UPA00028">
    <property type="reaction ID" value="UER00004"/>
</dbReference>
<dbReference type="Pfam" id="PF02558">
    <property type="entry name" value="ApbA"/>
    <property type="match status" value="1"/>
</dbReference>
<dbReference type="OrthoDB" id="9796561at2"/>
<dbReference type="GO" id="GO:0008677">
    <property type="term" value="F:2-dehydropantoate 2-reductase activity"/>
    <property type="evidence" value="ECO:0007669"/>
    <property type="project" value="UniProtKB-EC"/>
</dbReference>
<evidence type="ECO:0000256" key="4">
    <source>
        <dbReference type="ARBA" id="ARBA00019465"/>
    </source>
</evidence>
<comment type="function">
    <text evidence="9">Catalyzes the NADPH-dependent reduction of ketopantoate into pantoic acid.</text>
</comment>
<dbReference type="NCBIfam" id="TIGR00745">
    <property type="entry name" value="apbA_panE"/>
    <property type="match status" value="1"/>
</dbReference>
<accession>A0A1M5JJZ8</accession>
<dbReference type="EMBL" id="FQWE01000011">
    <property type="protein sequence ID" value="SHG40851.1"/>
    <property type="molecule type" value="Genomic_DNA"/>
</dbReference>
<dbReference type="GO" id="GO:0015940">
    <property type="term" value="P:pantothenate biosynthetic process"/>
    <property type="evidence" value="ECO:0007669"/>
    <property type="project" value="UniProtKB-UniPathway"/>
</dbReference>
<dbReference type="AlphaFoldDB" id="A0A1M5JJZ8"/>
<evidence type="ECO:0000256" key="5">
    <source>
        <dbReference type="ARBA" id="ARBA00022857"/>
    </source>
</evidence>
<dbReference type="RefSeq" id="WP_072993501.1">
    <property type="nucleotide sequence ID" value="NZ_FQWE01000011.1"/>
</dbReference>
<dbReference type="PANTHER" id="PTHR21708:SF26">
    <property type="entry name" value="2-DEHYDROPANTOATE 2-REDUCTASE"/>
    <property type="match status" value="1"/>
</dbReference>
<dbReference type="InterPro" id="IPR013332">
    <property type="entry name" value="KPR_N"/>
</dbReference>